<evidence type="ECO:0000256" key="2">
    <source>
        <dbReference type="ARBA" id="ARBA00023125"/>
    </source>
</evidence>
<comment type="caution">
    <text evidence="6">The sequence shown here is derived from an EMBL/GenBank/DDBJ whole genome shotgun (WGS) entry which is preliminary data.</text>
</comment>
<dbReference type="PROSITE" id="PS50977">
    <property type="entry name" value="HTH_TETR_2"/>
    <property type="match status" value="1"/>
</dbReference>
<evidence type="ECO:0000256" key="4">
    <source>
        <dbReference type="PROSITE-ProRule" id="PRU00335"/>
    </source>
</evidence>
<sequence>MARPVDTDPRQTRKRICEAAFRAFGRFGYDGVSMTRLAKESGVTKAALYWHFDSKQTLYADAMRRLIGIFEAHVFDAVADETDPVEQIFAMFAGLEHLVEDPRLADGIAGYWLKPSTAEVESAIAVQQAFEAQASEAIEQVLDEARAANALGVEGSTRDMARAFISLIEAIVLPLGHRSTRDHRRVVRVLAHIFFQAHARAPALAKRAAERLDMAEES</sequence>
<evidence type="ECO:0000256" key="1">
    <source>
        <dbReference type="ARBA" id="ARBA00023015"/>
    </source>
</evidence>
<keyword evidence="7" id="KW-1185">Reference proteome</keyword>
<dbReference type="PROSITE" id="PS01081">
    <property type="entry name" value="HTH_TETR_1"/>
    <property type="match status" value="1"/>
</dbReference>
<evidence type="ECO:0000313" key="7">
    <source>
        <dbReference type="Proteomes" id="UP000006242"/>
    </source>
</evidence>
<reference evidence="6 7" key="2">
    <citation type="journal article" date="2013" name="PLoS ONE">
        <title>INDIGO - INtegrated Data Warehouse of MIcrobial GenOmes with Examples from the Red Sea Extremophiles.</title>
        <authorList>
            <person name="Alam I."/>
            <person name="Antunes A."/>
            <person name="Kamau A.A."/>
            <person name="Ba Alawi W."/>
            <person name="Kalkatawi M."/>
            <person name="Stingl U."/>
            <person name="Bajic V.B."/>
        </authorList>
    </citation>
    <scope>NUCLEOTIDE SEQUENCE [LARGE SCALE GENOMIC DNA]</scope>
    <source>
        <strain evidence="6 7">E1L3A</strain>
    </source>
</reference>
<evidence type="ECO:0000313" key="6">
    <source>
        <dbReference type="EMBL" id="ERJ19245.1"/>
    </source>
</evidence>
<keyword evidence="2 4" id="KW-0238">DNA-binding</keyword>
<accession>U2EN14</accession>
<dbReference type="Proteomes" id="UP000006242">
    <property type="component" value="Unassembled WGS sequence"/>
</dbReference>
<dbReference type="GO" id="GO:0000976">
    <property type="term" value="F:transcription cis-regulatory region binding"/>
    <property type="evidence" value="ECO:0007669"/>
    <property type="project" value="TreeGrafter"/>
</dbReference>
<dbReference type="GO" id="GO:0004592">
    <property type="term" value="F:pantoate-beta-alanine ligase activity"/>
    <property type="evidence" value="ECO:0007669"/>
    <property type="project" value="UniProtKB-EC"/>
</dbReference>
<dbReference type="RefSeq" id="WP_006914842.1">
    <property type="nucleotide sequence ID" value="NZ_AFNV02000011.1"/>
</dbReference>
<dbReference type="PANTHER" id="PTHR30055:SF234">
    <property type="entry name" value="HTH-TYPE TRANSCRIPTIONAL REGULATOR BETI"/>
    <property type="match status" value="1"/>
</dbReference>
<dbReference type="InterPro" id="IPR023772">
    <property type="entry name" value="DNA-bd_HTH_TetR-type_CS"/>
</dbReference>
<dbReference type="Pfam" id="PF00440">
    <property type="entry name" value="TetR_N"/>
    <property type="match status" value="1"/>
</dbReference>
<reference evidence="6 7" key="1">
    <citation type="journal article" date="2011" name="J. Bacteriol.">
        <title>Genome sequence of Salinisphaera shabanensis, a gammaproteobacterium from the harsh, variable environment of the brine-seawater interface of the Shaban Deep in the Red Sea.</title>
        <authorList>
            <person name="Antunes A."/>
            <person name="Alam I."/>
            <person name="Bajic V.B."/>
            <person name="Stingl U."/>
        </authorList>
    </citation>
    <scope>NUCLEOTIDE SEQUENCE [LARGE SCALE GENOMIC DNA]</scope>
    <source>
        <strain evidence="6 7">E1L3A</strain>
    </source>
</reference>
<dbReference type="Gene3D" id="1.10.357.10">
    <property type="entry name" value="Tetracycline Repressor, domain 2"/>
    <property type="match status" value="1"/>
</dbReference>
<organism evidence="6 7">
    <name type="scientific">Salinisphaera shabanensis E1L3A</name>
    <dbReference type="NCBI Taxonomy" id="1033802"/>
    <lineage>
        <taxon>Bacteria</taxon>
        <taxon>Pseudomonadati</taxon>
        <taxon>Pseudomonadota</taxon>
        <taxon>Gammaproteobacteria</taxon>
        <taxon>Salinisphaerales</taxon>
        <taxon>Salinisphaeraceae</taxon>
        <taxon>Salinisphaera</taxon>
    </lineage>
</organism>
<proteinExistence type="predicted"/>
<dbReference type="PRINTS" id="PR00455">
    <property type="entry name" value="HTHTETR"/>
</dbReference>
<dbReference type="GO" id="GO:0003700">
    <property type="term" value="F:DNA-binding transcription factor activity"/>
    <property type="evidence" value="ECO:0007669"/>
    <property type="project" value="TreeGrafter"/>
</dbReference>
<dbReference type="SUPFAM" id="SSF46689">
    <property type="entry name" value="Homeodomain-like"/>
    <property type="match status" value="1"/>
</dbReference>
<dbReference type="STRING" id="1033802.SSPSH_001854"/>
<keyword evidence="3" id="KW-0804">Transcription</keyword>
<dbReference type="InterPro" id="IPR001647">
    <property type="entry name" value="HTH_TetR"/>
</dbReference>
<dbReference type="eggNOG" id="COG1309">
    <property type="taxonomic scope" value="Bacteria"/>
</dbReference>
<evidence type="ECO:0000256" key="3">
    <source>
        <dbReference type="ARBA" id="ARBA00023163"/>
    </source>
</evidence>
<protein>
    <submittedName>
        <fullName evidence="6">Pantoate--beta-alanine ligase protein</fullName>
        <ecNumber evidence="6">6.3.2.1</ecNumber>
    </submittedName>
</protein>
<keyword evidence="6" id="KW-0436">Ligase</keyword>
<evidence type="ECO:0000259" key="5">
    <source>
        <dbReference type="PROSITE" id="PS50977"/>
    </source>
</evidence>
<dbReference type="AlphaFoldDB" id="U2EN14"/>
<dbReference type="InterPro" id="IPR009057">
    <property type="entry name" value="Homeodomain-like_sf"/>
</dbReference>
<dbReference type="PANTHER" id="PTHR30055">
    <property type="entry name" value="HTH-TYPE TRANSCRIPTIONAL REGULATOR RUTR"/>
    <property type="match status" value="1"/>
</dbReference>
<dbReference type="OrthoDB" id="5816932at2"/>
<feature type="DNA-binding region" description="H-T-H motif" evidence="4">
    <location>
        <begin position="33"/>
        <end position="52"/>
    </location>
</feature>
<dbReference type="EMBL" id="AFNV02000011">
    <property type="protein sequence ID" value="ERJ19245.1"/>
    <property type="molecule type" value="Genomic_DNA"/>
</dbReference>
<dbReference type="InterPro" id="IPR050109">
    <property type="entry name" value="HTH-type_TetR-like_transc_reg"/>
</dbReference>
<dbReference type="EC" id="6.3.2.1" evidence="6"/>
<feature type="domain" description="HTH tetR-type" evidence="5">
    <location>
        <begin position="10"/>
        <end position="70"/>
    </location>
</feature>
<name>U2EN14_9GAMM</name>
<keyword evidence="1" id="KW-0805">Transcription regulation</keyword>
<gene>
    <name evidence="6" type="ORF">SSPSH_001854</name>
</gene>